<evidence type="ECO:0000313" key="2">
    <source>
        <dbReference type="Proteomes" id="UP000222106"/>
    </source>
</evidence>
<organism evidence="1 2">
    <name type="scientific">Georgenia soli</name>
    <dbReference type="NCBI Taxonomy" id="638953"/>
    <lineage>
        <taxon>Bacteria</taxon>
        <taxon>Bacillati</taxon>
        <taxon>Actinomycetota</taxon>
        <taxon>Actinomycetes</taxon>
        <taxon>Micrococcales</taxon>
        <taxon>Bogoriellaceae</taxon>
        <taxon>Georgenia</taxon>
    </lineage>
</organism>
<reference evidence="1 2" key="1">
    <citation type="submission" date="2017-10" db="EMBL/GenBank/DDBJ databases">
        <title>Sequencing the genomes of 1000 actinobacteria strains.</title>
        <authorList>
            <person name="Klenk H.-P."/>
        </authorList>
    </citation>
    <scope>NUCLEOTIDE SEQUENCE [LARGE SCALE GENOMIC DNA]</scope>
    <source>
        <strain evidence="1 2">DSM 21838</strain>
    </source>
</reference>
<accession>A0A2A9F157</accession>
<comment type="caution">
    <text evidence="1">The sequence shown here is derived from an EMBL/GenBank/DDBJ whole genome shotgun (WGS) entry which is preliminary data.</text>
</comment>
<dbReference type="AlphaFoldDB" id="A0A2A9F157"/>
<name>A0A2A9F157_9MICO</name>
<dbReference type="EMBL" id="PDJI01000003">
    <property type="protein sequence ID" value="PFG44888.1"/>
    <property type="molecule type" value="Genomic_DNA"/>
</dbReference>
<gene>
    <name evidence="1" type="ORF">ATJ97_0161</name>
</gene>
<dbReference type="Proteomes" id="UP000222106">
    <property type="component" value="Unassembled WGS sequence"/>
</dbReference>
<keyword evidence="2" id="KW-1185">Reference proteome</keyword>
<protein>
    <submittedName>
        <fullName evidence="1">Uncharacterized protein</fullName>
    </submittedName>
</protein>
<evidence type="ECO:0000313" key="1">
    <source>
        <dbReference type="EMBL" id="PFG44888.1"/>
    </source>
</evidence>
<sequence length="123" mass="14277">MKPWKCWGLRKGNRVPFELRPQCRLDVLDADTAYKVLERPYGPYVQWLVKRTIDISDHIANRIAALDEYHGAQEPRRLGESLSRPDQLHTLRVHAEATRAVLGRQLTDLRVHAQALQRTNEQS</sequence>
<proteinExistence type="predicted"/>